<gene>
    <name evidence="2" type="ORF">CPOL0286_LOCUS1905</name>
</gene>
<proteinExistence type="predicted"/>
<dbReference type="AlphaFoldDB" id="A0A7S4M209"/>
<reference evidence="2" key="1">
    <citation type="submission" date="2021-01" db="EMBL/GenBank/DDBJ databases">
        <authorList>
            <person name="Corre E."/>
            <person name="Pelletier E."/>
            <person name="Niang G."/>
            <person name="Scheremetjew M."/>
            <person name="Finn R."/>
            <person name="Kale V."/>
            <person name="Holt S."/>
            <person name="Cochrane G."/>
            <person name="Meng A."/>
            <person name="Brown T."/>
            <person name="Cohen L."/>
        </authorList>
    </citation>
    <scope>NUCLEOTIDE SEQUENCE</scope>
    <source>
        <strain evidence="2">UIO037</strain>
    </source>
</reference>
<name>A0A7S4M209_9EUKA</name>
<dbReference type="EMBL" id="HBKO01003819">
    <property type="protein sequence ID" value="CAE2196551.1"/>
    <property type="molecule type" value="Transcribed_RNA"/>
</dbReference>
<protein>
    <submittedName>
        <fullName evidence="2">Uncharacterized protein</fullName>
    </submittedName>
</protein>
<sequence>MSAARVFSSAFTARGRVATARRVVAHLDTVCTTTTTHHAAERCNEVERLRRDVSAQGAAARADGRDDCCRSSSTQLLRVEQAVADERGPRPPTRRASRPERRA</sequence>
<evidence type="ECO:0000313" key="2">
    <source>
        <dbReference type="EMBL" id="CAE2196551.1"/>
    </source>
</evidence>
<organism evidence="2">
    <name type="scientific">Prymnesium polylepis</name>
    <dbReference type="NCBI Taxonomy" id="72548"/>
    <lineage>
        <taxon>Eukaryota</taxon>
        <taxon>Haptista</taxon>
        <taxon>Haptophyta</taxon>
        <taxon>Prymnesiophyceae</taxon>
        <taxon>Prymnesiales</taxon>
        <taxon>Prymnesiaceae</taxon>
        <taxon>Prymnesium</taxon>
    </lineage>
</organism>
<feature type="region of interest" description="Disordered" evidence="1">
    <location>
        <begin position="79"/>
        <end position="103"/>
    </location>
</feature>
<accession>A0A7S4M209</accession>
<evidence type="ECO:0000256" key="1">
    <source>
        <dbReference type="SAM" id="MobiDB-lite"/>
    </source>
</evidence>